<comment type="caution">
    <text evidence="1">The sequence shown here is derived from an EMBL/GenBank/DDBJ whole genome shotgun (WGS) entry which is preliminary data.</text>
</comment>
<keyword evidence="2" id="KW-1185">Reference proteome</keyword>
<protein>
    <submittedName>
        <fullName evidence="1">Uncharacterized protein</fullName>
    </submittedName>
</protein>
<evidence type="ECO:0000313" key="1">
    <source>
        <dbReference type="EMBL" id="CAD6199745.1"/>
    </source>
</evidence>
<dbReference type="EMBL" id="CAJGYM010000200">
    <property type="protein sequence ID" value="CAD6199745.1"/>
    <property type="molecule type" value="Genomic_DNA"/>
</dbReference>
<evidence type="ECO:0000313" key="2">
    <source>
        <dbReference type="Proteomes" id="UP000835052"/>
    </source>
</evidence>
<dbReference type="AlphaFoldDB" id="A0A8S1HWG2"/>
<organism evidence="1 2">
    <name type="scientific">Caenorhabditis auriculariae</name>
    <dbReference type="NCBI Taxonomy" id="2777116"/>
    <lineage>
        <taxon>Eukaryota</taxon>
        <taxon>Metazoa</taxon>
        <taxon>Ecdysozoa</taxon>
        <taxon>Nematoda</taxon>
        <taxon>Chromadorea</taxon>
        <taxon>Rhabditida</taxon>
        <taxon>Rhabditina</taxon>
        <taxon>Rhabditomorpha</taxon>
        <taxon>Rhabditoidea</taxon>
        <taxon>Rhabditidae</taxon>
        <taxon>Peloderinae</taxon>
        <taxon>Caenorhabditis</taxon>
    </lineage>
</organism>
<name>A0A8S1HWG2_9PELO</name>
<dbReference type="Proteomes" id="UP000835052">
    <property type="component" value="Unassembled WGS sequence"/>
</dbReference>
<sequence>MPVKSKGPRALLVALEPDSGAFPLLMTMPYECEKKNSEVKTLAVCVTPRVSSPSATFGILGLRIGGSTPPSSLSIDYQASNHHRRLLIFFFGHFFQHF</sequence>
<proteinExistence type="predicted"/>
<reference evidence="1" key="1">
    <citation type="submission" date="2020-10" db="EMBL/GenBank/DDBJ databases">
        <authorList>
            <person name="Kikuchi T."/>
        </authorList>
    </citation>
    <scope>NUCLEOTIDE SEQUENCE</scope>
    <source>
        <strain evidence="1">NKZ352</strain>
    </source>
</reference>
<gene>
    <name evidence="1" type="ORF">CAUJ_LOCUS15644</name>
</gene>
<dbReference type="OrthoDB" id="5800081at2759"/>
<accession>A0A8S1HWG2</accession>